<evidence type="ECO:0000313" key="2">
    <source>
        <dbReference type="Proteomes" id="UP001218188"/>
    </source>
</evidence>
<organism evidence="1 2">
    <name type="scientific">Mycena alexandri</name>
    <dbReference type="NCBI Taxonomy" id="1745969"/>
    <lineage>
        <taxon>Eukaryota</taxon>
        <taxon>Fungi</taxon>
        <taxon>Dikarya</taxon>
        <taxon>Basidiomycota</taxon>
        <taxon>Agaricomycotina</taxon>
        <taxon>Agaricomycetes</taxon>
        <taxon>Agaricomycetidae</taxon>
        <taxon>Agaricales</taxon>
        <taxon>Marasmiineae</taxon>
        <taxon>Mycenaceae</taxon>
        <taxon>Mycena</taxon>
    </lineage>
</organism>
<sequence length="235" mass="27117">MSGLRLPSYHVRQTRSSFDCCLRFRDRSLLFACIGPQRHHRFVTLKYNCPSQKLTFYTVARRNHGSNTSFNNWNGISSLNNFDNFYGSDNFNGHTRSQTVVESQEVCHSTDIVIIQQRLAVLQEMAKRIITEQICEVETQVITFEQYYQSLGHFHGDLRRHSGYKVGHDKNIVSHFGKIYNSDGSFCTDDWSFSGHDIGSQTVVVQDNWNEQTSPSSVGSAYYNSRNSYYVSRYS</sequence>
<accession>A0AAD6X4W0</accession>
<protein>
    <submittedName>
        <fullName evidence="1">Uncharacterized protein</fullName>
    </submittedName>
</protein>
<proteinExistence type="predicted"/>
<evidence type="ECO:0000313" key="1">
    <source>
        <dbReference type="EMBL" id="KAJ7035016.1"/>
    </source>
</evidence>
<dbReference type="EMBL" id="JARJCM010000053">
    <property type="protein sequence ID" value="KAJ7035016.1"/>
    <property type="molecule type" value="Genomic_DNA"/>
</dbReference>
<reference evidence="1" key="1">
    <citation type="submission" date="2023-03" db="EMBL/GenBank/DDBJ databases">
        <title>Massive genome expansion in bonnet fungi (Mycena s.s.) driven by repeated elements and novel gene families across ecological guilds.</title>
        <authorList>
            <consortium name="Lawrence Berkeley National Laboratory"/>
            <person name="Harder C.B."/>
            <person name="Miyauchi S."/>
            <person name="Viragh M."/>
            <person name="Kuo A."/>
            <person name="Thoen E."/>
            <person name="Andreopoulos B."/>
            <person name="Lu D."/>
            <person name="Skrede I."/>
            <person name="Drula E."/>
            <person name="Henrissat B."/>
            <person name="Morin E."/>
            <person name="Kohler A."/>
            <person name="Barry K."/>
            <person name="LaButti K."/>
            <person name="Morin E."/>
            <person name="Salamov A."/>
            <person name="Lipzen A."/>
            <person name="Mereny Z."/>
            <person name="Hegedus B."/>
            <person name="Baldrian P."/>
            <person name="Stursova M."/>
            <person name="Weitz H."/>
            <person name="Taylor A."/>
            <person name="Grigoriev I.V."/>
            <person name="Nagy L.G."/>
            <person name="Martin F."/>
            <person name="Kauserud H."/>
        </authorList>
    </citation>
    <scope>NUCLEOTIDE SEQUENCE</scope>
    <source>
        <strain evidence="1">CBHHK200</strain>
    </source>
</reference>
<dbReference type="Proteomes" id="UP001218188">
    <property type="component" value="Unassembled WGS sequence"/>
</dbReference>
<keyword evidence="2" id="KW-1185">Reference proteome</keyword>
<name>A0AAD6X4W0_9AGAR</name>
<gene>
    <name evidence="1" type="ORF">C8F04DRAFT_955666</name>
</gene>
<dbReference type="AlphaFoldDB" id="A0AAD6X4W0"/>
<comment type="caution">
    <text evidence="1">The sequence shown here is derived from an EMBL/GenBank/DDBJ whole genome shotgun (WGS) entry which is preliminary data.</text>
</comment>